<feature type="transmembrane region" description="Helical" evidence="1">
    <location>
        <begin position="6"/>
        <end position="31"/>
    </location>
</feature>
<keyword evidence="3" id="KW-1185">Reference proteome</keyword>
<keyword evidence="1" id="KW-0472">Membrane</keyword>
<accession>A0A318IJG0</accession>
<keyword evidence="1" id="KW-0812">Transmembrane</keyword>
<gene>
    <name evidence="2" type="ORF">DFR42_1256</name>
</gene>
<dbReference type="EMBL" id="QJKB01000025">
    <property type="protein sequence ID" value="PXX34903.1"/>
    <property type="molecule type" value="Genomic_DNA"/>
</dbReference>
<proteinExistence type="predicted"/>
<comment type="caution">
    <text evidence="2">The sequence shown here is derived from an EMBL/GenBank/DDBJ whole genome shotgun (WGS) entry which is preliminary data.</text>
</comment>
<feature type="transmembrane region" description="Helical" evidence="1">
    <location>
        <begin position="310"/>
        <end position="328"/>
    </location>
</feature>
<evidence type="ECO:0000256" key="1">
    <source>
        <dbReference type="SAM" id="Phobius"/>
    </source>
</evidence>
<feature type="transmembrane region" description="Helical" evidence="1">
    <location>
        <begin position="185"/>
        <end position="205"/>
    </location>
</feature>
<evidence type="ECO:0000313" key="3">
    <source>
        <dbReference type="Proteomes" id="UP000247792"/>
    </source>
</evidence>
<sequence>MNTSTVIDIAIGLVLVYFLLSMVCSALNELLAQLLASRAKYLKKGLTILLTDPEKLKKFYEHPLIASLGEPVAASTSRLFFGDIKPMAGKNLHPSYIPSKAFAQALIDMVVQANLPGPNKKPHTFDNVRQAVVEITDDDELRTALLSCLDSAQYDLEQAKKNMEEWFDNTMDRVSGWYKRNTQQVLIIFALLIATFFNINTLTIVDRLWESPQLRNDVANLASSVSVSFEKKKREKNDACLIEKKNNPDLETCPDTEKKYNTEDFKTWNETIEKLEKNNLPFGWSNVKECKEASKNCFCCIVKNLKWSDFFGILFTTISVSFGAPFWFELLNKLLNLRTTGAKPEKNKSNQ</sequence>
<reference evidence="2 3" key="1">
    <citation type="submission" date="2018-05" db="EMBL/GenBank/DDBJ databases">
        <title>Genomic Encyclopedia of Type Strains, Phase IV (KMG-IV): sequencing the most valuable type-strain genomes for metagenomic binning, comparative biology and taxonomic classification.</title>
        <authorList>
            <person name="Goeker M."/>
        </authorList>
    </citation>
    <scope>NUCLEOTIDE SEQUENCE [LARGE SCALE GENOMIC DNA]</scope>
    <source>
        <strain evidence="2 3">DSM 19792</strain>
    </source>
</reference>
<dbReference type="Proteomes" id="UP000247792">
    <property type="component" value="Unassembled WGS sequence"/>
</dbReference>
<keyword evidence="1" id="KW-1133">Transmembrane helix</keyword>
<organism evidence="2 3">
    <name type="scientific">Undibacterium pigrum</name>
    <dbReference type="NCBI Taxonomy" id="401470"/>
    <lineage>
        <taxon>Bacteria</taxon>
        <taxon>Pseudomonadati</taxon>
        <taxon>Pseudomonadota</taxon>
        <taxon>Betaproteobacteria</taxon>
        <taxon>Burkholderiales</taxon>
        <taxon>Oxalobacteraceae</taxon>
        <taxon>Undibacterium</taxon>
    </lineage>
</organism>
<dbReference type="AlphaFoldDB" id="A0A318IJG0"/>
<dbReference type="OrthoDB" id="6286374at2"/>
<evidence type="ECO:0000313" key="2">
    <source>
        <dbReference type="EMBL" id="PXX34903.1"/>
    </source>
</evidence>
<protein>
    <submittedName>
        <fullName evidence="2">Uncharacterized protein</fullName>
    </submittedName>
</protein>
<dbReference type="RefSeq" id="WP_110258419.1">
    <property type="nucleotide sequence ID" value="NZ_QJKB01000025.1"/>
</dbReference>
<name>A0A318IJG0_9BURK</name>